<protein>
    <submittedName>
        <fullName evidence="2">Uncharacterized protein</fullName>
    </submittedName>
</protein>
<organism evidence="2">
    <name type="scientific">marine metagenome</name>
    <dbReference type="NCBI Taxonomy" id="408172"/>
    <lineage>
        <taxon>unclassified sequences</taxon>
        <taxon>metagenomes</taxon>
        <taxon>ecological metagenomes</taxon>
    </lineage>
</organism>
<sequence>MGNIDWRIRLAGGAIMLIGAILAIIHALELRSSGEDFNQFGILAMLAIWGGCDWIVKGIQGKK</sequence>
<evidence type="ECO:0000256" key="1">
    <source>
        <dbReference type="SAM" id="Phobius"/>
    </source>
</evidence>
<accession>A0A381SVR1</accession>
<gene>
    <name evidence="2" type="ORF">METZ01_LOCUS60393</name>
</gene>
<dbReference type="AlphaFoldDB" id="A0A381SVR1"/>
<name>A0A381SVR1_9ZZZZ</name>
<keyword evidence="1" id="KW-0472">Membrane</keyword>
<reference evidence="2" key="1">
    <citation type="submission" date="2018-05" db="EMBL/GenBank/DDBJ databases">
        <authorList>
            <person name="Lanie J.A."/>
            <person name="Ng W.-L."/>
            <person name="Kazmierczak K.M."/>
            <person name="Andrzejewski T.M."/>
            <person name="Davidsen T.M."/>
            <person name="Wayne K.J."/>
            <person name="Tettelin H."/>
            <person name="Glass J.I."/>
            <person name="Rusch D."/>
            <person name="Podicherti R."/>
            <person name="Tsui H.-C.T."/>
            <person name="Winkler M.E."/>
        </authorList>
    </citation>
    <scope>NUCLEOTIDE SEQUENCE</scope>
</reference>
<proteinExistence type="predicted"/>
<dbReference type="EMBL" id="UINC01003579">
    <property type="protein sequence ID" value="SVA07539.1"/>
    <property type="molecule type" value="Genomic_DNA"/>
</dbReference>
<keyword evidence="1" id="KW-0812">Transmembrane</keyword>
<keyword evidence="1" id="KW-1133">Transmembrane helix</keyword>
<evidence type="ECO:0000313" key="2">
    <source>
        <dbReference type="EMBL" id="SVA07539.1"/>
    </source>
</evidence>
<feature type="transmembrane region" description="Helical" evidence="1">
    <location>
        <begin position="37"/>
        <end position="56"/>
    </location>
</feature>